<protein>
    <recommendedName>
        <fullName evidence="4">Tetratricopeptide repeat protein</fullName>
    </recommendedName>
</protein>
<dbReference type="Pfam" id="PF13181">
    <property type="entry name" value="TPR_8"/>
    <property type="match status" value="2"/>
</dbReference>
<dbReference type="SUPFAM" id="SSF48452">
    <property type="entry name" value="TPR-like"/>
    <property type="match status" value="1"/>
</dbReference>
<evidence type="ECO:0000313" key="3">
    <source>
        <dbReference type="Proteomes" id="UP001500841"/>
    </source>
</evidence>
<feature type="repeat" description="TPR" evidence="1">
    <location>
        <begin position="127"/>
        <end position="160"/>
    </location>
</feature>
<dbReference type="PROSITE" id="PS50005">
    <property type="entry name" value="TPR"/>
    <property type="match status" value="2"/>
</dbReference>
<comment type="caution">
    <text evidence="2">The sequence shown here is derived from an EMBL/GenBank/DDBJ whole genome shotgun (WGS) entry which is preliminary data.</text>
</comment>
<dbReference type="RefSeq" id="WP_345101312.1">
    <property type="nucleotide sequence ID" value="NZ_BAABCV010000003.1"/>
</dbReference>
<dbReference type="InterPro" id="IPR019734">
    <property type="entry name" value="TPR_rpt"/>
</dbReference>
<dbReference type="SMART" id="SM00028">
    <property type="entry name" value="TPR"/>
    <property type="match status" value="3"/>
</dbReference>
<proteinExistence type="predicted"/>
<reference evidence="3" key="1">
    <citation type="journal article" date="2019" name="Int. J. Syst. Evol. Microbiol.">
        <title>The Global Catalogue of Microorganisms (GCM) 10K type strain sequencing project: providing services to taxonomists for standard genome sequencing and annotation.</title>
        <authorList>
            <consortium name="The Broad Institute Genomics Platform"/>
            <consortium name="The Broad Institute Genome Sequencing Center for Infectious Disease"/>
            <person name="Wu L."/>
            <person name="Ma J."/>
        </authorList>
    </citation>
    <scope>NUCLEOTIDE SEQUENCE [LARGE SCALE GENOMIC DNA]</scope>
    <source>
        <strain evidence="3">JCM 17085</strain>
    </source>
</reference>
<keyword evidence="1" id="KW-0802">TPR repeat</keyword>
<evidence type="ECO:0008006" key="4">
    <source>
        <dbReference type="Google" id="ProtNLM"/>
    </source>
</evidence>
<dbReference type="EMBL" id="BAABCV010000003">
    <property type="protein sequence ID" value="GAA4090093.1"/>
    <property type="molecule type" value="Genomic_DNA"/>
</dbReference>
<dbReference type="PANTHER" id="PTHR12558:SF13">
    <property type="entry name" value="CELL DIVISION CYCLE PROTEIN 27 HOMOLOG"/>
    <property type="match status" value="1"/>
</dbReference>
<dbReference type="Proteomes" id="UP001500841">
    <property type="component" value="Unassembled WGS sequence"/>
</dbReference>
<dbReference type="Gene3D" id="1.25.40.10">
    <property type="entry name" value="Tetratricopeptide repeat domain"/>
    <property type="match status" value="2"/>
</dbReference>
<evidence type="ECO:0000256" key="1">
    <source>
        <dbReference type="PROSITE-ProRule" id="PRU00339"/>
    </source>
</evidence>
<keyword evidence="3" id="KW-1185">Reference proteome</keyword>
<evidence type="ECO:0000313" key="2">
    <source>
        <dbReference type="EMBL" id="GAA4090093.1"/>
    </source>
</evidence>
<accession>A0ABP7WJ79</accession>
<name>A0ABP7WJ79_9SPHI</name>
<sequence>MKYGRKIILSVLLVLFTTPLAFCQSELLKGVVNNLAYYKQRKELKFLTNAKKSIDSLLKIATDTSDLEKNVYRAVIYSAIVYVDSTNKSGQPENFFRQTVRQVDVLNTRKKIFKYQPEMDFARECLANVYIRKGFAYMRVSDYTNAGDMFIKAHRYVPAFKPLNAYIAYTNNKLGNVTTAEKYYDSVVKTDSTRIDYIEAASSVYKAVGDTAKALEMIKRGLKLNPNDKFLLLDEAQIYNNNKDYKSLAPLLPALLDYNINNPDIVFVAANCYDHLKQYDKAENLYLRVIDLNSAAFDPIFNLGLLYLKKSVLAKGDEANKNLAYAQQWIEKANEISPNDTNCLEVLKMVYAKTGNTDQTEKINNKLKQLTNQ</sequence>
<organism evidence="2 3">
    <name type="scientific">Mucilaginibacter panaciglaebae</name>
    <dbReference type="NCBI Taxonomy" id="502331"/>
    <lineage>
        <taxon>Bacteria</taxon>
        <taxon>Pseudomonadati</taxon>
        <taxon>Bacteroidota</taxon>
        <taxon>Sphingobacteriia</taxon>
        <taxon>Sphingobacteriales</taxon>
        <taxon>Sphingobacteriaceae</taxon>
        <taxon>Mucilaginibacter</taxon>
    </lineage>
</organism>
<feature type="repeat" description="TPR" evidence="1">
    <location>
        <begin position="195"/>
        <end position="228"/>
    </location>
</feature>
<dbReference type="InterPro" id="IPR011990">
    <property type="entry name" value="TPR-like_helical_dom_sf"/>
</dbReference>
<gene>
    <name evidence="2" type="ORF">GCM10022392_09490</name>
</gene>
<dbReference type="PANTHER" id="PTHR12558">
    <property type="entry name" value="CELL DIVISION CYCLE 16,23,27"/>
    <property type="match status" value="1"/>
</dbReference>